<dbReference type="PANTHER" id="PTHR33361">
    <property type="entry name" value="GLR0591 PROTEIN"/>
    <property type="match status" value="1"/>
</dbReference>
<dbReference type="InterPro" id="IPR006311">
    <property type="entry name" value="TAT_signal"/>
</dbReference>
<dbReference type="PROSITE" id="PS51318">
    <property type="entry name" value="TAT"/>
    <property type="match status" value="1"/>
</dbReference>
<evidence type="ECO:0008006" key="3">
    <source>
        <dbReference type="Google" id="ProtNLM"/>
    </source>
</evidence>
<dbReference type="AlphaFoldDB" id="A0A916T2H4"/>
<name>A0A916T2H4_9SPHN</name>
<dbReference type="RefSeq" id="WP_188658481.1">
    <property type="nucleotide sequence ID" value="NZ_BMIH01000002.1"/>
</dbReference>
<reference evidence="1" key="1">
    <citation type="journal article" date="2014" name="Int. J. Syst. Evol. Microbiol.">
        <title>Complete genome sequence of Corynebacterium casei LMG S-19264T (=DSM 44701T), isolated from a smear-ripened cheese.</title>
        <authorList>
            <consortium name="US DOE Joint Genome Institute (JGI-PGF)"/>
            <person name="Walter F."/>
            <person name="Albersmeier A."/>
            <person name="Kalinowski J."/>
            <person name="Ruckert C."/>
        </authorList>
    </citation>
    <scope>NUCLEOTIDE SEQUENCE</scope>
    <source>
        <strain evidence="1">CGMCC 1.15330</strain>
    </source>
</reference>
<evidence type="ECO:0000313" key="1">
    <source>
        <dbReference type="EMBL" id="GGB29340.1"/>
    </source>
</evidence>
<organism evidence="1 2">
    <name type="scientific">Sphingomonas metalli</name>
    <dbReference type="NCBI Taxonomy" id="1779358"/>
    <lineage>
        <taxon>Bacteria</taxon>
        <taxon>Pseudomonadati</taxon>
        <taxon>Pseudomonadota</taxon>
        <taxon>Alphaproteobacteria</taxon>
        <taxon>Sphingomonadales</taxon>
        <taxon>Sphingomonadaceae</taxon>
        <taxon>Sphingomonas</taxon>
    </lineage>
</organism>
<protein>
    <recommendedName>
        <fullName evidence="3">Tat pathway signal protein</fullName>
    </recommendedName>
</protein>
<proteinExistence type="predicted"/>
<reference evidence="1" key="2">
    <citation type="submission" date="2020-09" db="EMBL/GenBank/DDBJ databases">
        <authorList>
            <person name="Sun Q."/>
            <person name="Zhou Y."/>
        </authorList>
    </citation>
    <scope>NUCLEOTIDE SEQUENCE</scope>
    <source>
        <strain evidence="1">CGMCC 1.15330</strain>
    </source>
</reference>
<dbReference type="Pfam" id="PF05960">
    <property type="entry name" value="DUF885"/>
    <property type="match status" value="1"/>
</dbReference>
<dbReference type="Proteomes" id="UP000623067">
    <property type="component" value="Unassembled WGS sequence"/>
</dbReference>
<accession>A0A916T2H4</accession>
<dbReference type="InterPro" id="IPR010281">
    <property type="entry name" value="DUF885"/>
</dbReference>
<dbReference type="PANTHER" id="PTHR33361:SF2">
    <property type="entry name" value="DUF885 DOMAIN-CONTAINING PROTEIN"/>
    <property type="match status" value="1"/>
</dbReference>
<keyword evidence="2" id="KW-1185">Reference proteome</keyword>
<gene>
    <name evidence="1" type="ORF">GCM10011380_18560</name>
</gene>
<evidence type="ECO:0000313" key="2">
    <source>
        <dbReference type="Proteomes" id="UP000623067"/>
    </source>
</evidence>
<dbReference type="EMBL" id="BMIH01000002">
    <property type="protein sequence ID" value="GGB29340.1"/>
    <property type="molecule type" value="Genomic_DNA"/>
</dbReference>
<sequence>MTTRRTFLAGTAASLAATTLPRSSEAQNAPASPLDPLFADLMQAQLRRSPEGATSLGLDTGANADLRAKLSDQSLAAIAANKAATRAELARLEAVDRRRLTPEQQIDLDSVLYIRRSAVRIGQFDFGGQAYGPSPYTVSQQAGVYQSVPNFLDTRHKIDTAGDADAYLQRMCAFAGQLDAQTERMRREAAGKVVPPDFILDLTLAQMATLRTPAADATIVATLAKGAAAKGLSASYADRAARIWEAQVLPALDRQIAQARTMRATATHEAGVWKLPRGADFYPAALQATTTTSLSPEEVHRFGLDQAKAIGARLDAELRKLGYTQGTPGARMAALGRDPKYLFPDSEAGRAQAIAFCNERLAAIRGRLPTVFARLPDYRFEVRRVPPANEAGSASAYAQAPSLDGSRPGLVYFNLRDIGDWPRFALVTTTYHEGLPGHQMESGLALSNTRLPLIRKTGGFSGYGEGWALYAEQLADEIGMYDDDPLGRCGYLVAQLFRANRCVVDTGLHHYRWSREKAVAYFVEQQGDTESDAGREIDRYCVNPGQAASYKLGHSVFVDIREKAKAKLGYRFDLKAYHGAVLAHGRVPLDVLRRVGDDWIAAA</sequence>
<comment type="caution">
    <text evidence="1">The sequence shown here is derived from an EMBL/GenBank/DDBJ whole genome shotgun (WGS) entry which is preliminary data.</text>
</comment>